<dbReference type="EMBL" id="CAMXCT010003458">
    <property type="protein sequence ID" value="CAI4004608.1"/>
    <property type="molecule type" value="Genomic_DNA"/>
</dbReference>
<keyword evidence="4" id="KW-1185">Reference proteome</keyword>
<dbReference type="AlphaFoldDB" id="A0A9P1D656"/>
<accession>A0A9P1D656</accession>
<reference evidence="2" key="1">
    <citation type="submission" date="2022-10" db="EMBL/GenBank/DDBJ databases">
        <authorList>
            <person name="Chen Y."/>
            <person name="Dougan E. K."/>
            <person name="Chan C."/>
            <person name="Rhodes N."/>
            <person name="Thang M."/>
        </authorList>
    </citation>
    <scope>NUCLEOTIDE SEQUENCE</scope>
</reference>
<gene>
    <name evidence="2" type="ORF">C1SCF055_LOCUS30384</name>
</gene>
<dbReference type="EMBL" id="CAMXCT030003458">
    <property type="protein sequence ID" value="CAL4791920.1"/>
    <property type="molecule type" value="Genomic_DNA"/>
</dbReference>
<dbReference type="InterPro" id="IPR011990">
    <property type="entry name" value="TPR-like_helical_dom_sf"/>
</dbReference>
<name>A0A9P1D656_9DINO</name>
<comment type="caution">
    <text evidence="2">The sequence shown here is derived from an EMBL/GenBank/DDBJ whole genome shotgun (WGS) entry which is preliminary data.</text>
</comment>
<sequence length="365" mass="40478">MMFTRVLMGFECFDPSPISCIAIQNRSWSLPRLQLNVVSYGAAIAACGGYGGRWAAALMLFDQLSPQSLQPNLVTFNGYLSALQKAARWEQALSPELGSEMGPLDVPAYGAQVAACAAARSWMQVAALLRELRKCQLQADSWMKQWTVYSLARGQIHSSSMATPQARVPVTSREDGPLYRPASEALDVLRADDLATWRDAKTGRNGGRGEEQQLSESQARDGDALYVNMREQIDKKAIQKRSEQLGLHFLEAEKPNRHTIFVDEDDLEEPQKPGAVNRGCMVDADEVTSFFNSQEAQGERLVGAAMSQSDFDVAGYFETHPALLKRKANRLRLKQLQTKEIKAVEDAMGPGDDDFLRVVKDRFSP</sequence>
<reference evidence="3 4" key="2">
    <citation type="submission" date="2024-05" db="EMBL/GenBank/DDBJ databases">
        <authorList>
            <person name="Chen Y."/>
            <person name="Shah S."/>
            <person name="Dougan E. K."/>
            <person name="Thang M."/>
            <person name="Chan C."/>
        </authorList>
    </citation>
    <scope>NUCLEOTIDE SEQUENCE [LARGE SCALE GENOMIC DNA]</scope>
</reference>
<feature type="region of interest" description="Disordered" evidence="1">
    <location>
        <begin position="199"/>
        <end position="221"/>
    </location>
</feature>
<evidence type="ECO:0000256" key="1">
    <source>
        <dbReference type="SAM" id="MobiDB-lite"/>
    </source>
</evidence>
<evidence type="ECO:0000313" key="3">
    <source>
        <dbReference type="EMBL" id="CAL4791920.1"/>
    </source>
</evidence>
<dbReference type="Gene3D" id="1.25.40.10">
    <property type="entry name" value="Tetratricopeptide repeat domain"/>
    <property type="match status" value="1"/>
</dbReference>
<dbReference type="OrthoDB" id="29058at2759"/>
<organism evidence="2">
    <name type="scientific">Cladocopium goreaui</name>
    <dbReference type="NCBI Taxonomy" id="2562237"/>
    <lineage>
        <taxon>Eukaryota</taxon>
        <taxon>Sar</taxon>
        <taxon>Alveolata</taxon>
        <taxon>Dinophyceae</taxon>
        <taxon>Suessiales</taxon>
        <taxon>Symbiodiniaceae</taxon>
        <taxon>Cladocopium</taxon>
    </lineage>
</organism>
<proteinExistence type="predicted"/>
<dbReference type="EMBL" id="CAMXCT020003458">
    <property type="protein sequence ID" value="CAL1157983.1"/>
    <property type="molecule type" value="Genomic_DNA"/>
</dbReference>
<protein>
    <submittedName>
        <fullName evidence="2">Uncharacterized protein</fullName>
    </submittedName>
</protein>
<feature type="compositionally biased region" description="Basic and acidic residues" evidence="1">
    <location>
        <begin position="199"/>
        <end position="211"/>
    </location>
</feature>
<evidence type="ECO:0000313" key="4">
    <source>
        <dbReference type="Proteomes" id="UP001152797"/>
    </source>
</evidence>
<evidence type="ECO:0000313" key="2">
    <source>
        <dbReference type="EMBL" id="CAI4004608.1"/>
    </source>
</evidence>
<dbReference type="Proteomes" id="UP001152797">
    <property type="component" value="Unassembled WGS sequence"/>
</dbReference>